<evidence type="ECO:0000313" key="4">
    <source>
        <dbReference type="EMBL" id="PAK91189.1"/>
    </source>
</evidence>
<dbReference type="Gene3D" id="3.40.640.10">
    <property type="entry name" value="Type I PLP-dependent aspartate aminotransferase-like (Major domain)"/>
    <property type="match status" value="1"/>
</dbReference>
<dbReference type="SUPFAM" id="SSF53383">
    <property type="entry name" value="PLP-dependent transferases"/>
    <property type="match status" value="1"/>
</dbReference>
<dbReference type="InterPro" id="IPR015421">
    <property type="entry name" value="PyrdxlP-dep_Trfase_major"/>
</dbReference>
<accession>A0A269Z0H2</accession>
<dbReference type="AlphaFoldDB" id="A0A269Z0H2"/>
<dbReference type="Pfam" id="PF00266">
    <property type="entry name" value="Aminotran_5"/>
    <property type="match status" value="1"/>
</dbReference>
<dbReference type="Proteomes" id="UP000216867">
    <property type="component" value="Unassembled WGS sequence"/>
</dbReference>
<evidence type="ECO:0000256" key="1">
    <source>
        <dbReference type="ARBA" id="ARBA00001933"/>
    </source>
</evidence>
<dbReference type="PANTHER" id="PTHR43586">
    <property type="entry name" value="CYSTEINE DESULFURASE"/>
    <property type="match status" value="1"/>
</dbReference>
<dbReference type="InterPro" id="IPR015424">
    <property type="entry name" value="PyrdxlP-dep_Trfase"/>
</dbReference>
<gene>
    <name evidence="4" type="ORF">B8X04_17835</name>
</gene>
<keyword evidence="2" id="KW-0663">Pyridoxal phosphate</keyword>
<proteinExistence type="predicted"/>
<dbReference type="EMBL" id="NCWY01000189">
    <property type="protein sequence ID" value="PAK91189.1"/>
    <property type="molecule type" value="Genomic_DNA"/>
</dbReference>
<feature type="domain" description="Aminotransferase class V" evidence="3">
    <location>
        <begin position="2"/>
        <end position="78"/>
    </location>
</feature>
<organism evidence="4 5">
    <name type="scientific">Brevibacterium casei</name>
    <dbReference type="NCBI Taxonomy" id="33889"/>
    <lineage>
        <taxon>Bacteria</taxon>
        <taxon>Bacillati</taxon>
        <taxon>Actinomycetota</taxon>
        <taxon>Actinomycetes</taxon>
        <taxon>Micrococcales</taxon>
        <taxon>Brevibacteriaceae</taxon>
        <taxon>Brevibacterium</taxon>
    </lineage>
</organism>
<evidence type="ECO:0000259" key="3">
    <source>
        <dbReference type="Pfam" id="PF00266"/>
    </source>
</evidence>
<evidence type="ECO:0000313" key="5">
    <source>
        <dbReference type="Proteomes" id="UP000216867"/>
    </source>
</evidence>
<feature type="non-terminal residue" evidence="4">
    <location>
        <position position="1"/>
    </location>
</feature>
<comment type="caution">
    <text evidence="4">The sequence shown here is derived from an EMBL/GenBank/DDBJ whole genome shotgun (WGS) entry which is preliminary data.</text>
</comment>
<dbReference type="InterPro" id="IPR000192">
    <property type="entry name" value="Aminotrans_V_dom"/>
</dbReference>
<name>A0A269Z0H2_9MICO</name>
<protein>
    <submittedName>
        <fullName evidence="4">Cysteine desulfurase</fullName>
    </submittedName>
</protein>
<comment type="cofactor">
    <cofactor evidence="1">
        <name>pyridoxal 5'-phosphate</name>
        <dbReference type="ChEBI" id="CHEBI:597326"/>
    </cofactor>
</comment>
<evidence type="ECO:0000256" key="2">
    <source>
        <dbReference type="ARBA" id="ARBA00022898"/>
    </source>
</evidence>
<dbReference type="RefSeq" id="WP_141236423.1">
    <property type="nucleotide sequence ID" value="NZ_NCWY01000189.1"/>
</dbReference>
<reference evidence="4 5" key="1">
    <citation type="submission" date="2017-04" db="EMBL/GenBank/DDBJ databases">
        <title>Kefir bacterial isolates.</title>
        <authorList>
            <person name="Kim Y."/>
            <person name="Blasche S."/>
            <person name="Patil K.R."/>
        </authorList>
    </citation>
    <scope>NUCLEOTIDE SEQUENCE [LARGE SCALE GENOMIC DNA]</scope>
    <source>
        <strain evidence="4 5">OG2</strain>
    </source>
</reference>
<dbReference type="PANTHER" id="PTHR43586:SF8">
    <property type="entry name" value="CYSTEINE DESULFURASE 1, CHLOROPLASTIC"/>
    <property type="match status" value="1"/>
</dbReference>
<feature type="non-terminal residue" evidence="4">
    <location>
        <position position="79"/>
    </location>
</feature>
<sequence length="79" mass="8966">LATDGYESARETVRRFINAKYFEEIIFTRGTTASINIVAHSYGDANVEEGDEIVVTEMEHHANIVPWQQLAKRKKASLK</sequence>